<dbReference type="GO" id="GO:0015031">
    <property type="term" value="P:protein transport"/>
    <property type="evidence" value="ECO:0007669"/>
    <property type="project" value="UniProtKB-KW"/>
</dbReference>
<dbReference type="InterPro" id="IPR003538">
    <property type="entry name" value="TonB"/>
</dbReference>
<dbReference type="PANTHER" id="PTHR33446">
    <property type="entry name" value="PROTEIN TONB-RELATED"/>
    <property type="match status" value="1"/>
</dbReference>
<dbReference type="NCBIfam" id="TIGR01352">
    <property type="entry name" value="tonB_Cterm"/>
    <property type="match status" value="1"/>
</dbReference>
<keyword evidence="9" id="KW-0472">Membrane</keyword>
<dbReference type="SUPFAM" id="SSF74653">
    <property type="entry name" value="TolA/TonB C-terminal domain"/>
    <property type="match status" value="1"/>
</dbReference>
<dbReference type="Pfam" id="PF03544">
    <property type="entry name" value="TonB_C"/>
    <property type="match status" value="1"/>
</dbReference>
<dbReference type="InterPro" id="IPR006260">
    <property type="entry name" value="TonB/TolA_C"/>
</dbReference>
<gene>
    <name evidence="11" type="ORF">METZ01_LOCUS278063</name>
</gene>
<keyword evidence="8" id="KW-1133">Transmembrane helix</keyword>
<dbReference type="PROSITE" id="PS52015">
    <property type="entry name" value="TONB_CTD"/>
    <property type="match status" value="1"/>
</dbReference>
<evidence type="ECO:0000256" key="7">
    <source>
        <dbReference type="ARBA" id="ARBA00022927"/>
    </source>
</evidence>
<dbReference type="GO" id="GO:0055085">
    <property type="term" value="P:transmembrane transport"/>
    <property type="evidence" value="ECO:0007669"/>
    <property type="project" value="InterPro"/>
</dbReference>
<dbReference type="InterPro" id="IPR051045">
    <property type="entry name" value="TonB-dependent_transducer"/>
</dbReference>
<dbReference type="AlphaFoldDB" id="A0A382KLT8"/>
<dbReference type="PRINTS" id="PR01374">
    <property type="entry name" value="TONBPROTEIN"/>
</dbReference>
<comment type="subcellular location">
    <subcellularLocation>
        <location evidence="1">Cell inner membrane</location>
        <topology evidence="1">Single-pass membrane protein</topology>
        <orientation evidence="1">Periplasmic side</orientation>
    </subcellularLocation>
</comment>
<evidence type="ECO:0000256" key="8">
    <source>
        <dbReference type="ARBA" id="ARBA00022989"/>
    </source>
</evidence>
<sequence>MKPFLILLASSVALGIHAQAAVDRDARISELHATYTAFQEAVATLDKSLSETLGHTALKLSERLYGADHLDTAKLTYQVAYAMRPGGWSLYKGFDPAGLELAELAVRRYTTAFGMEDDKIVAPIILVIKFLASGLNHNAFGESHKPRKNQLEILIAHAEDVAKASDDPELLPDFYQNISKLGLKGSKRYAEKAARLFDTAYGPEHPRTLIARMSAAAFKKGTSQAKVYERILADAEGVEEFNEYRFALHQKLSISYLQLGSEAKATRHLQAAGRLTITTGDSEYRPLFKIQPVYPRRAAARGIQGYVLLEFTVTSEGAVRNPKVLESRPRGIFERAAVEAAQHFRYLPKYVNGEPIEVQGVRN</sequence>
<evidence type="ECO:0000256" key="9">
    <source>
        <dbReference type="ARBA" id="ARBA00023136"/>
    </source>
</evidence>
<dbReference type="InterPro" id="IPR037682">
    <property type="entry name" value="TonB_C"/>
</dbReference>
<keyword evidence="3" id="KW-0813">Transport</keyword>
<evidence type="ECO:0000256" key="4">
    <source>
        <dbReference type="ARBA" id="ARBA00022475"/>
    </source>
</evidence>
<proteinExistence type="inferred from homology"/>
<feature type="domain" description="TonB C-terminal" evidence="10">
    <location>
        <begin position="279"/>
        <end position="363"/>
    </location>
</feature>
<keyword evidence="5" id="KW-0997">Cell inner membrane</keyword>
<dbReference type="GO" id="GO:0015891">
    <property type="term" value="P:siderophore transport"/>
    <property type="evidence" value="ECO:0007669"/>
    <property type="project" value="InterPro"/>
</dbReference>
<dbReference type="GO" id="GO:0030288">
    <property type="term" value="C:outer membrane-bounded periplasmic space"/>
    <property type="evidence" value="ECO:0007669"/>
    <property type="project" value="InterPro"/>
</dbReference>
<name>A0A382KLT8_9ZZZZ</name>
<feature type="non-terminal residue" evidence="11">
    <location>
        <position position="363"/>
    </location>
</feature>
<keyword evidence="4" id="KW-1003">Cell membrane</keyword>
<reference evidence="11" key="1">
    <citation type="submission" date="2018-05" db="EMBL/GenBank/DDBJ databases">
        <authorList>
            <person name="Lanie J.A."/>
            <person name="Ng W.-L."/>
            <person name="Kazmierczak K.M."/>
            <person name="Andrzejewski T.M."/>
            <person name="Davidsen T.M."/>
            <person name="Wayne K.J."/>
            <person name="Tettelin H."/>
            <person name="Glass J.I."/>
            <person name="Rusch D."/>
            <person name="Podicherti R."/>
            <person name="Tsui H.-C.T."/>
            <person name="Winkler M.E."/>
        </authorList>
    </citation>
    <scope>NUCLEOTIDE SEQUENCE</scope>
</reference>
<comment type="similarity">
    <text evidence="2">Belongs to the TonB family.</text>
</comment>
<keyword evidence="7" id="KW-0653">Protein transport</keyword>
<evidence type="ECO:0000313" key="11">
    <source>
        <dbReference type="EMBL" id="SVC25209.1"/>
    </source>
</evidence>
<evidence type="ECO:0000256" key="1">
    <source>
        <dbReference type="ARBA" id="ARBA00004383"/>
    </source>
</evidence>
<evidence type="ECO:0000256" key="2">
    <source>
        <dbReference type="ARBA" id="ARBA00006555"/>
    </source>
</evidence>
<dbReference type="GO" id="GO:0031992">
    <property type="term" value="F:energy transducer activity"/>
    <property type="evidence" value="ECO:0007669"/>
    <property type="project" value="InterPro"/>
</dbReference>
<evidence type="ECO:0000259" key="10">
    <source>
        <dbReference type="PROSITE" id="PS52015"/>
    </source>
</evidence>
<evidence type="ECO:0000256" key="6">
    <source>
        <dbReference type="ARBA" id="ARBA00022692"/>
    </source>
</evidence>
<accession>A0A382KLT8</accession>
<dbReference type="Gene3D" id="3.30.1150.10">
    <property type="match status" value="1"/>
</dbReference>
<evidence type="ECO:0000256" key="3">
    <source>
        <dbReference type="ARBA" id="ARBA00022448"/>
    </source>
</evidence>
<organism evidence="11">
    <name type="scientific">marine metagenome</name>
    <dbReference type="NCBI Taxonomy" id="408172"/>
    <lineage>
        <taxon>unclassified sequences</taxon>
        <taxon>metagenomes</taxon>
        <taxon>ecological metagenomes</taxon>
    </lineage>
</organism>
<dbReference type="EMBL" id="UINC01081398">
    <property type="protein sequence ID" value="SVC25209.1"/>
    <property type="molecule type" value="Genomic_DNA"/>
</dbReference>
<evidence type="ECO:0000256" key="5">
    <source>
        <dbReference type="ARBA" id="ARBA00022519"/>
    </source>
</evidence>
<protein>
    <recommendedName>
        <fullName evidence="10">TonB C-terminal domain-containing protein</fullName>
    </recommendedName>
</protein>
<dbReference type="GO" id="GO:0005886">
    <property type="term" value="C:plasma membrane"/>
    <property type="evidence" value="ECO:0007669"/>
    <property type="project" value="UniProtKB-SubCell"/>
</dbReference>
<keyword evidence="6" id="KW-0812">Transmembrane</keyword>